<keyword evidence="1" id="KW-0479">Metal-binding</keyword>
<accession>A0A151J7K7</accession>
<evidence type="ECO:0000256" key="1">
    <source>
        <dbReference type="PROSITE-ProRule" id="PRU00047"/>
    </source>
</evidence>
<dbReference type="InterPro" id="IPR001878">
    <property type="entry name" value="Znf_CCHC"/>
</dbReference>
<protein>
    <submittedName>
        <fullName evidence="3">Gag-Pol polyprotein</fullName>
    </submittedName>
</protein>
<dbReference type="AlphaFoldDB" id="A0A151J7K7"/>
<dbReference type="SMART" id="SM00343">
    <property type="entry name" value="ZnF_C2HC"/>
    <property type="match status" value="2"/>
</dbReference>
<keyword evidence="1" id="KW-0863">Zinc-finger</keyword>
<gene>
    <name evidence="3" type="ORF">ALC57_07661</name>
</gene>
<organism evidence="3 4">
    <name type="scientific">Trachymyrmex cornetzi</name>
    <dbReference type="NCBI Taxonomy" id="471704"/>
    <lineage>
        <taxon>Eukaryota</taxon>
        <taxon>Metazoa</taxon>
        <taxon>Ecdysozoa</taxon>
        <taxon>Arthropoda</taxon>
        <taxon>Hexapoda</taxon>
        <taxon>Insecta</taxon>
        <taxon>Pterygota</taxon>
        <taxon>Neoptera</taxon>
        <taxon>Endopterygota</taxon>
        <taxon>Hymenoptera</taxon>
        <taxon>Apocrita</taxon>
        <taxon>Aculeata</taxon>
        <taxon>Formicoidea</taxon>
        <taxon>Formicidae</taxon>
        <taxon>Myrmicinae</taxon>
        <taxon>Trachymyrmex</taxon>
    </lineage>
</organism>
<dbReference type="Gene3D" id="4.10.60.10">
    <property type="entry name" value="Zinc finger, CCHC-type"/>
    <property type="match status" value="1"/>
</dbReference>
<dbReference type="InterPro" id="IPR036875">
    <property type="entry name" value="Znf_CCHC_sf"/>
</dbReference>
<sequence length="159" mass="18120">MHLWGCIVTELKIKQEPKCFNCNMIGHIAARCQMPKREKGACFKCLQLGHKAVECPSKSSTKKEPNGKCREKKTDVNSVFDEEIGDFHREVTYCIINEIDKFTLNCKLDTLLDTGSPISFIKDNFIPPHLISPILLDDDKYTGLNDSALEPRGRMYKCH</sequence>
<dbReference type="SUPFAM" id="SSF57756">
    <property type="entry name" value="Retrovirus zinc finger-like domains"/>
    <property type="match status" value="1"/>
</dbReference>
<evidence type="ECO:0000259" key="2">
    <source>
        <dbReference type="PROSITE" id="PS50158"/>
    </source>
</evidence>
<keyword evidence="1" id="KW-0862">Zinc</keyword>
<reference evidence="3 4" key="1">
    <citation type="submission" date="2015-09" db="EMBL/GenBank/DDBJ databases">
        <title>Trachymyrmex cornetzi WGS genome.</title>
        <authorList>
            <person name="Nygaard S."/>
            <person name="Hu H."/>
            <person name="Boomsma J."/>
            <person name="Zhang G."/>
        </authorList>
    </citation>
    <scope>NUCLEOTIDE SEQUENCE [LARGE SCALE GENOMIC DNA]</scope>
    <source>
        <strain evidence="3">Tcor2-1</strain>
        <tissue evidence="3">Whole body</tissue>
    </source>
</reference>
<dbReference type="STRING" id="471704.A0A151J7K7"/>
<dbReference type="GO" id="GO:0003676">
    <property type="term" value="F:nucleic acid binding"/>
    <property type="evidence" value="ECO:0007669"/>
    <property type="project" value="InterPro"/>
</dbReference>
<dbReference type="PROSITE" id="PS50158">
    <property type="entry name" value="ZF_CCHC"/>
    <property type="match status" value="2"/>
</dbReference>
<evidence type="ECO:0000313" key="3">
    <source>
        <dbReference type="EMBL" id="KYN19996.1"/>
    </source>
</evidence>
<feature type="domain" description="CCHC-type" evidence="2">
    <location>
        <begin position="18"/>
        <end position="32"/>
    </location>
</feature>
<dbReference type="GO" id="GO:0008270">
    <property type="term" value="F:zinc ion binding"/>
    <property type="evidence" value="ECO:0007669"/>
    <property type="project" value="UniProtKB-KW"/>
</dbReference>
<keyword evidence="4" id="KW-1185">Reference proteome</keyword>
<proteinExistence type="predicted"/>
<name>A0A151J7K7_9HYME</name>
<dbReference type="Proteomes" id="UP000078492">
    <property type="component" value="Unassembled WGS sequence"/>
</dbReference>
<dbReference type="EMBL" id="KQ979653">
    <property type="protein sequence ID" value="KYN19996.1"/>
    <property type="molecule type" value="Genomic_DNA"/>
</dbReference>
<feature type="domain" description="CCHC-type" evidence="2">
    <location>
        <begin position="42"/>
        <end position="57"/>
    </location>
</feature>
<evidence type="ECO:0000313" key="4">
    <source>
        <dbReference type="Proteomes" id="UP000078492"/>
    </source>
</evidence>
<dbReference type="Pfam" id="PF00098">
    <property type="entry name" value="zf-CCHC"/>
    <property type="match status" value="2"/>
</dbReference>